<proteinExistence type="predicted"/>
<protein>
    <submittedName>
        <fullName evidence="1">Uncharacterized protein</fullName>
    </submittedName>
</protein>
<evidence type="ECO:0000313" key="1">
    <source>
        <dbReference type="EMBL" id="OMP02034.1"/>
    </source>
</evidence>
<gene>
    <name evidence="1" type="ORF">CCACVL1_02938</name>
</gene>
<evidence type="ECO:0000313" key="2">
    <source>
        <dbReference type="Proteomes" id="UP000188268"/>
    </source>
</evidence>
<dbReference type="EMBL" id="AWWV01006316">
    <property type="protein sequence ID" value="OMP02034.1"/>
    <property type="molecule type" value="Genomic_DNA"/>
</dbReference>
<accession>A0A1R3K4Q0</accession>
<name>A0A1R3K4Q0_COCAP</name>
<keyword evidence="2" id="KW-1185">Reference proteome</keyword>
<dbReference type="Proteomes" id="UP000188268">
    <property type="component" value="Unassembled WGS sequence"/>
</dbReference>
<dbReference type="Gramene" id="OMP02034">
    <property type="protein sequence ID" value="OMP02034"/>
    <property type="gene ID" value="CCACVL1_02938"/>
</dbReference>
<dbReference type="AlphaFoldDB" id="A0A1R3K4Q0"/>
<reference evidence="1 2" key="1">
    <citation type="submission" date="2013-09" db="EMBL/GenBank/DDBJ databases">
        <title>Corchorus capsularis genome sequencing.</title>
        <authorList>
            <person name="Alam M."/>
            <person name="Haque M.S."/>
            <person name="Islam M.S."/>
            <person name="Emdad E.M."/>
            <person name="Islam M.M."/>
            <person name="Ahmed B."/>
            <person name="Halim A."/>
            <person name="Hossen Q.M.M."/>
            <person name="Hossain M.Z."/>
            <person name="Ahmed R."/>
            <person name="Khan M.M."/>
            <person name="Islam R."/>
            <person name="Rashid M.M."/>
            <person name="Khan S.A."/>
            <person name="Rahman M.S."/>
            <person name="Alam M."/>
        </authorList>
    </citation>
    <scope>NUCLEOTIDE SEQUENCE [LARGE SCALE GENOMIC DNA]</scope>
    <source>
        <strain evidence="2">cv. CVL-1</strain>
        <tissue evidence="1">Whole seedling</tissue>
    </source>
</reference>
<organism evidence="1 2">
    <name type="scientific">Corchorus capsularis</name>
    <name type="common">Jute</name>
    <dbReference type="NCBI Taxonomy" id="210143"/>
    <lineage>
        <taxon>Eukaryota</taxon>
        <taxon>Viridiplantae</taxon>
        <taxon>Streptophyta</taxon>
        <taxon>Embryophyta</taxon>
        <taxon>Tracheophyta</taxon>
        <taxon>Spermatophyta</taxon>
        <taxon>Magnoliopsida</taxon>
        <taxon>eudicotyledons</taxon>
        <taxon>Gunneridae</taxon>
        <taxon>Pentapetalae</taxon>
        <taxon>rosids</taxon>
        <taxon>malvids</taxon>
        <taxon>Malvales</taxon>
        <taxon>Malvaceae</taxon>
        <taxon>Grewioideae</taxon>
        <taxon>Apeibeae</taxon>
        <taxon>Corchorus</taxon>
    </lineage>
</organism>
<sequence length="47" mass="5296">MGTDFEAKLLSFTGVEKRENDEFSQGLESLGVSPNCFFFCFPLRLGM</sequence>
<comment type="caution">
    <text evidence="1">The sequence shown here is derived from an EMBL/GenBank/DDBJ whole genome shotgun (WGS) entry which is preliminary data.</text>
</comment>